<reference evidence="2" key="1">
    <citation type="journal article" date="2019" name="Int. J. Syst. Evol. Microbiol.">
        <title>The Global Catalogue of Microorganisms (GCM) 10K type strain sequencing project: providing services to taxonomists for standard genome sequencing and annotation.</title>
        <authorList>
            <consortium name="The Broad Institute Genomics Platform"/>
            <consortium name="The Broad Institute Genome Sequencing Center for Infectious Disease"/>
            <person name="Wu L."/>
            <person name="Ma J."/>
        </authorList>
    </citation>
    <scope>NUCLEOTIDE SEQUENCE [LARGE SCALE GENOMIC DNA]</scope>
    <source>
        <strain evidence="2">JCM 4594</strain>
    </source>
</reference>
<organism evidence="1 2">
    <name type="scientific">Streptomyces xanthochromogenes</name>
    <dbReference type="NCBI Taxonomy" id="67384"/>
    <lineage>
        <taxon>Bacteria</taxon>
        <taxon>Bacillati</taxon>
        <taxon>Actinomycetota</taxon>
        <taxon>Actinomycetes</taxon>
        <taxon>Kitasatosporales</taxon>
        <taxon>Streptomycetaceae</taxon>
        <taxon>Streptomyces</taxon>
    </lineage>
</organism>
<name>A0ABQ3A0P4_9ACTN</name>
<dbReference type="Proteomes" id="UP000600946">
    <property type="component" value="Unassembled WGS sequence"/>
</dbReference>
<proteinExistence type="predicted"/>
<evidence type="ECO:0000313" key="2">
    <source>
        <dbReference type="Proteomes" id="UP000600946"/>
    </source>
</evidence>
<gene>
    <name evidence="1" type="ORF">GCM10010326_23670</name>
</gene>
<dbReference type="EMBL" id="BMUU01000003">
    <property type="protein sequence ID" value="GGY29159.1"/>
    <property type="molecule type" value="Genomic_DNA"/>
</dbReference>
<comment type="caution">
    <text evidence="1">The sequence shown here is derived from an EMBL/GenBank/DDBJ whole genome shotgun (WGS) entry which is preliminary data.</text>
</comment>
<accession>A0ABQ3A0P4</accession>
<keyword evidence="2" id="KW-1185">Reference proteome</keyword>
<protein>
    <submittedName>
        <fullName evidence="1">Uncharacterized protein</fullName>
    </submittedName>
</protein>
<evidence type="ECO:0000313" key="1">
    <source>
        <dbReference type="EMBL" id="GGY29159.1"/>
    </source>
</evidence>
<sequence length="75" mass="7596">MDTKGISTVRVSTGAGSGSHSYRVTVSFYDAAGATVDQASTSVTLGSNAARSLDVKMSRPAIASRVSRCAVQATA</sequence>